<evidence type="ECO:0000313" key="17">
    <source>
        <dbReference type="Proteomes" id="UP000075920"/>
    </source>
</evidence>
<sequence>MTTKNTLERGRSVYARGRTTDGVPEAGTNTMISYGRAAWLTACVLLALHIEGSHQQTQPQCTTPTRMRGRCISIYECDSILDYFKQRILTWEEREFLRKSQCTGATSGRQPFVCCPGNGSKPVVPSPVGPAEQTGTTTTQAPVSDALLDQLAGGLLPNPKKNECGVSIGMRIYGGENADIDEFPWLALMQYENRKGERKYSCGGSLINRRYVLTAAHCVVGEVERKEGTLVAVRLGEYNTNTDIDCVMEEQDQICADPPIDVAVESSLVYPEYDEMAHAHDIALVRLARSIEFTDFVQPVCLPLTDFRASKAGEVNFVTGFGRTLKDHRDGVCMPVQQCPSIRDEFFNTDRVLDEDEIDYLRKLQCKTKDVNICCPDGCECHSGIKKKAQFPVFAQEACDQKWKNIEIIEQQLCAGGVFGIDSCSGDSGGPLLVRRFYWIQEGPARPLHDFSQEEHGGGHDQTAHNGVSVKIMPLVVLLLVCGCTFAVVPPAVYGAAIDTEDRPIWDSVRLCDIPNEPSKGQCMSPAECAAYGKINDVSSLSSVERFSFIKQIQCNGSETEPYVCCPRTSEDYLANNNVLTQGCGGALISHTYVITAAHCVTGKNFQQTKGRLKYVRLREYNIHTNPDCVFEIDAKDCSEDMIDLPPQAIIPHPEYDSESSNQEHDIALIRIEQTPPFTDFLRSICLPERNFESSATTGKKLSVSGWGRTDIFKDNLGPDVLSPIKLKLSLPYVDREKCSKTFRPWSFSLGPGQMCAGGERAKDTCAGDSGSPLMSYDIQGGIWYITGIVSLGVRGCGVEGLPGVYTNVHHYLPWIKMYTSA</sequence>
<comment type="similarity">
    <text evidence="12">Belongs to the peptidase S1 family. CLIP subfamily.</text>
</comment>
<evidence type="ECO:0000256" key="13">
    <source>
        <dbReference type="RuleBase" id="RU363034"/>
    </source>
</evidence>
<dbReference type="PANTHER" id="PTHR24256">
    <property type="entry name" value="TRYPTASE-RELATED"/>
    <property type="match status" value="1"/>
</dbReference>
<dbReference type="PRINTS" id="PR00722">
    <property type="entry name" value="CHYMOTRYPSIN"/>
</dbReference>
<keyword evidence="9" id="KW-0865">Zymogen</keyword>
<keyword evidence="5" id="KW-0732">Signal</keyword>
<dbReference type="InterPro" id="IPR018114">
    <property type="entry name" value="TRYPSIN_HIS"/>
</dbReference>
<dbReference type="Gene3D" id="3.30.1640.30">
    <property type="match status" value="3"/>
</dbReference>
<dbReference type="PROSITE" id="PS00134">
    <property type="entry name" value="TRYPSIN_HIS"/>
    <property type="match status" value="2"/>
</dbReference>
<keyword evidence="8" id="KW-0391">Immunity</keyword>
<keyword evidence="7 13" id="KW-0720">Serine protease</keyword>
<dbReference type="FunFam" id="3.30.1640.30:FF:000001">
    <property type="entry name" value="Serine protease 7"/>
    <property type="match status" value="1"/>
</dbReference>
<evidence type="ECO:0008006" key="18">
    <source>
        <dbReference type="Google" id="ProtNLM"/>
    </source>
</evidence>
<dbReference type="InterPro" id="IPR001254">
    <property type="entry name" value="Trypsin_dom"/>
</dbReference>
<evidence type="ECO:0000259" key="14">
    <source>
        <dbReference type="PROSITE" id="PS50240"/>
    </source>
</evidence>
<keyword evidence="10" id="KW-1015">Disulfide bond</keyword>
<dbReference type="PROSITE" id="PS00135">
    <property type="entry name" value="TRYPSIN_SER"/>
    <property type="match status" value="2"/>
</dbReference>
<dbReference type="Proteomes" id="UP000075920">
    <property type="component" value="Unassembled WGS sequence"/>
</dbReference>
<dbReference type="PROSITE" id="PS50240">
    <property type="entry name" value="TRYPSIN_DOM"/>
    <property type="match status" value="1"/>
</dbReference>
<name>A0A182W0A7_9DIPT</name>
<dbReference type="GO" id="GO:0045087">
    <property type="term" value="P:innate immune response"/>
    <property type="evidence" value="ECO:0007669"/>
    <property type="project" value="UniProtKB-KW"/>
</dbReference>
<evidence type="ECO:0000256" key="3">
    <source>
        <dbReference type="ARBA" id="ARBA00022588"/>
    </source>
</evidence>
<evidence type="ECO:0000259" key="15">
    <source>
        <dbReference type="PROSITE" id="PS51888"/>
    </source>
</evidence>
<comment type="subcellular location">
    <subcellularLocation>
        <location evidence="1">Secreted</location>
    </subcellularLocation>
</comment>
<dbReference type="SUPFAM" id="SSF50494">
    <property type="entry name" value="Trypsin-like serine proteases"/>
    <property type="match status" value="2"/>
</dbReference>
<evidence type="ECO:0000256" key="7">
    <source>
        <dbReference type="ARBA" id="ARBA00022825"/>
    </source>
</evidence>
<dbReference type="Pfam" id="PF00089">
    <property type="entry name" value="Trypsin"/>
    <property type="match status" value="3"/>
</dbReference>
<feature type="domain" description="Peptidase S1" evidence="14">
    <location>
        <begin position="172"/>
        <end position="821"/>
    </location>
</feature>
<keyword evidence="2" id="KW-0964">Secreted</keyword>
<dbReference type="VEuPathDB" id="VectorBase:AMIN003764"/>
<dbReference type="FunFam" id="2.40.10.10:FF:000084">
    <property type="entry name" value="Serine protease easter"/>
    <property type="match status" value="1"/>
</dbReference>
<dbReference type="InterPro" id="IPR022700">
    <property type="entry name" value="CLIP"/>
</dbReference>
<evidence type="ECO:0000256" key="5">
    <source>
        <dbReference type="ARBA" id="ARBA00022729"/>
    </source>
</evidence>
<keyword evidence="4 13" id="KW-0645">Protease</keyword>
<dbReference type="AlphaFoldDB" id="A0A182W0A7"/>
<evidence type="ECO:0000256" key="12">
    <source>
        <dbReference type="ARBA" id="ARBA00024195"/>
    </source>
</evidence>
<dbReference type="Pfam" id="PF12032">
    <property type="entry name" value="CLIP"/>
    <property type="match status" value="2"/>
</dbReference>
<evidence type="ECO:0000256" key="10">
    <source>
        <dbReference type="ARBA" id="ARBA00023157"/>
    </source>
</evidence>
<dbReference type="InterPro" id="IPR009003">
    <property type="entry name" value="Peptidase_S1_PA"/>
</dbReference>
<evidence type="ECO:0000256" key="11">
    <source>
        <dbReference type="ARBA" id="ARBA00023180"/>
    </source>
</evidence>
<dbReference type="GO" id="GO:0005576">
    <property type="term" value="C:extracellular region"/>
    <property type="evidence" value="ECO:0007669"/>
    <property type="project" value="UniProtKB-SubCell"/>
</dbReference>
<dbReference type="SMART" id="SM00680">
    <property type="entry name" value="CLIP"/>
    <property type="match status" value="3"/>
</dbReference>
<evidence type="ECO:0000256" key="4">
    <source>
        <dbReference type="ARBA" id="ARBA00022670"/>
    </source>
</evidence>
<keyword evidence="3" id="KW-0399">Innate immunity</keyword>
<dbReference type="SMART" id="SM00020">
    <property type="entry name" value="Tryp_SPc"/>
    <property type="match status" value="2"/>
</dbReference>
<dbReference type="GO" id="GO:0004252">
    <property type="term" value="F:serine-type endopeptidase activity"/>
    <property type="evidence" value="ECO:0007669"/>
    <property type="project" value="InterPro"/>
</dbReference>
<reference evidence="16" key="2">
    <citation type="submission" date="2020-05" db="UniProtKB">
        <authorList>
            <consortium name="EnsemblMetazoa"/>
        </authorList>
    </citation>
    <scope>IDENTIFICATION</scope>
    <source>
        <strain evidence="16">MINIMUS1</strain>
    </source>
</reference>
<evidence type="ECO:0000256" key="9">
    <source>
        <dbReference type="ARBA" id="ARBA00023145"/>
    </source>
</evidence>
<dbReference type="EnsemblMetazoa" id="AMIN003764-RA">
    <property type="protein sequence ID" value="AMIN003764-PA"/>
    <property type="gene ID" value="AMIN003764"/>
</dbReference>
<organism evidence="16 17">
    <name type="scientific">Anopheles minimus</name>
    <dbReference type="NCBI Taxonomy" id="112268"/>
    <lineage>
        <taxon>Eukaryota</taxon>
        <taxon>Metazoa</taxon>
        <taxon>Ecdysozoa</taxon>
        <taxon>Arthropoda</taxon>
        <taxon>Hexapoda</taxon>
        <taxon>Insecta</taxon>
        <taxon>Pterygota</taxon>
        <taxon>Neoptera</taxon>
        <taxon>Endopterygota</taxon>
        <taxon>Diptera</taxon>
        <taxon>Nematocera</taxon>
        <taxon>Culicoidea</taxon>
        <taxon>Culicidae</taxon>
        <taxon>Anophelinae</taxon>
        <taxon>Anopheles</taxon>
    </lineage>
</organism>
<evidence type="ECO:0000256" key="8">
    <source>
        <dbReference type="ARBA" id="ARBA00022859"/>
    </source>
</evidence>
<evidence type="ECO:0000256" key="1">
    <source>
        <dbReference type="ARBA" id="ARBA00004613"/>
    </source>
</evidence>
<dbReference type="InterPro" id="IPR038565">
    <property type="entry name" value="CLIP_sf"/>
</dbReference>
<evidence type="ECO:0000256" key="2">
    <source>
        <dbReference type="ARBA" id="ARBA00022525"/>
    </source>
</evidence>
<reference evidence="17" key="1">
    <citation type="submission" date="2013-03" db="EMBL/GenBank/DDBJ databases">
        <title>The Genome Sequence of Anopheles minimus MINIMUS1.</title>
        <authorList>
            <consortium name="The Broad Institute Genomics Platform"/>
            <person name="Neafsey D.E."/>
            <person name="Walton C."/>
            <person name="Walker B."/>
            <person name="Young S.K."/>
            <person name="Zeng Q."/>
            <person name="Gargeya S."/>
            <person name="Fitzgerald M."/>
            <person name="Haas B."/>
            <person name="Abouelleil A."/>
            <person name="Allen A.W."/>
            <person name="Alvarado L."/>
            <person name="Arachchi H.M."/>
            <person name="Berlin A.M."/>
            <person name="Chapman S.B."/>
            <person name="Gainer-Dewar J."/>
            <person name="Goldberg J."/>
            <person name="Griggs A."/>
            <person name="Gujja S."/>
            <person name="Hansen M."/>
            <person name="Howarth C."/>
            <person name="Imamovic A."/>
            <person name="Ireland A."/>
            <person name="Larimer J."/>
            <person name="McCowan C."/>
            <person name="Murphy C."/>
            <person name="Pearson M."/>
            <person name="Poon T.W."/>
            <person name="Priest M."/>
            <person name="Roberts A."/>
            <person name="Saif S."/>
            <person name="Shea T."/>
            <person name="Sisk P."/>
            <person name="Sykes S."/>
            <person name="Wortman J."/>
            <person name="Nusbaum C."/>
            <person name="Birren B."/>
        </authorList>
    </citation>
    <scope>NUCLEOTIDE SEQUENCE [LARGE SCALE GENOMIC DNA]</scope>
    <source>
        <strain evidence="17">MINIMUS1</strain>
    </source>
</reference>
<dbReference type="PROSITE" id="PS51888">
    <property type="entry name" value="CLIP"/>
    <property type="match status" value="1"/>
</dbReference>
<evidence type="ECO:0000256" key="6">
    <source>
        <dbReference type="ARBA" id="ARBA00022801"/>
    </source>
</evidence>
<evidence type="ECO:0000313" key="16">
    <source>
        <dbReference type="EnsemblMetazoa" id="AMIN003764-PA"/>
    </source>
</evidence>
<keyword evidence="11" id="KW-0325">Glycoprotein</keyword>
<dbReference type="CDD" id="cd00190">
    <property type="entry name" value="Tryp_SPc"/>
    <property type="match status" value="2"/>
</dbReference>
<dbReference type="InterPro" id="IPR001314">
    <property type="entry name" value="Peptidase_S1A"/>
</dbReference>
<dbReference type="InterPro" id="IPR033116">
    <property type="entry name" value="TRYPSIN_SER"/>
</dbReference>
<dbReference type="GO" id="GO:0006508">
    <property type="term" value="P:proteolysis"/>
    <property type="evidence" value="ECO:0007669"/>
    <property type="project" value="UniProtKB-KW"/>
</dbReference>
<protein>
    <recommendedName>
        <fullName evidence="18">CLIP domain-containing serine protease</fullName>
    </recommendedName>
</protein>
<dbReference type="InterPro" id="IPR051487">
    <property type="entry name" value="Ser/Thr_Proteases_Immune/Dev"/>
</dbReference>
<dbReference type="FunFam" id="2.40.10.10:FF:000028">
    <property type="entry name" value="Serine protease easter"/>
    <property type="match status" value="2"/>
</dbReference>
<dbReference type="InterPro" id="IPR043504">
    <property type="entry name" value="Peptidase_S1_PA_chymotrypsin"/>
</dbReference>
<proteinExistence type="inferred from homology"/>
<keyword evidence="17" id="KW-1185">Reference proteome</keyword>
<feature type="domain" description="Clip" evidence="15">
    <location>
        <begin position="60"/>
        <end position="115"/>
    </location>
</feature>
<dbReference type="STRING" id="112268.A0A182W0A7"/>
<dbReference type="Gene3D" id="2.40.10.10">
    <property type="entry name" value="Trypsin-like serine proteases"/>
    <property type="match status" value="4"/>
</dbReference>
<keyword evidence="6 13" id="KW-0378">Hydrolase</keyword>
<dbReference type="GO" id="GO:0035008">
    <property type="term" value="P:positive regulation of melanization defense response"/>
    <property type="evidence" value="ECO:0007669"/>
    <property type="project" value="UniProtKB-ARBA"/>
</dbReference>
<accession>A0A182W0A7</accession>